<dbReference type="Proteomes" id="UP000181956">
    <property type="component" value="Chromosome I"/>
</dbReference>
<feature type="region of interest" description="Disordered" evidence="1">
    <location>
        <begin position="36"/>
        <end position="58"/>
    </location>
</feature>
<accession>A0A1H1RSV1</accession>
<evidence type="ECO:0000313" key="4">
    <source>
        <dbReference type="Proteomes" id="UP000181956"/>
    </source>
</evidence>
<dbReference type="RefSeq" id="WP_083363393.1">
    <property type="nucleotide sequence ID" value="NZ_LT629742.1"/>
</dbReference>
<feature type="chain" id="PRO_5009259240" evidence="2">
    <location>
        <begin position="28"/>
        <end position="203"/>
    </location>
</feature>
<dbReference type="OrthoDB" id="5007821at2"/>
<gene>
    <name evidence="3" type="ORF">SAMN04489834_1389</name>
</gene>
<keyword evidence="4" id="KW-1185">Reference proteome</keyword>
<proteinExistence type="predicted"/>
<name>A0A1H1RSV1_9MICO</name>
<dbReference type="AlphaFoldDB" id="A0A1H1RSV1"/>
<dbReference type="PROSITE" id="PS51257">
    <property type="entry name" value="PROKAR_LIPOPROTEIN"/>
    <property type="match status" value="1"/>
</dbReference>
<reference evidence="4" key="1">
    <citation type="submission" date="2016-10" db="EMBL/GenBank/DDBJ databases">
        <authorList>
            <person name="Varghese N."/>
            <person name="Submissions S."/>
        </authorList>
    </citation>
    <scope>NUCLEOTIDE SEQUENCE [LARGE SCALE GENOMIC DNA]</scope>
    <source>
        <strain evidence="4">DSM 21772</strain>
    </source>
</reference>
<evidence type="ECO:0000313" key="3">
    <source>
        <dbReference type="EMBL" id="SDS38770.1"/>
    </source>
</evidence>
<keyword evidence="2" id="KW-0732">Signal</keyword>
<feature type="signal peptide" evidence="2">
    <location>
        <begin position="1"/>
        <end position="27"/>
    </location>
</feature>
<sequence length="203" mass="20972">MTRQRWILTAAVLLSFGLSGCAAPATAPVVPVPSADALQPAQTPQPSEAPAATATPSAAPTLVDPADFAPVDFGTGVVFTSPSRNLACGILTLDNDPGNAVWGCAIDDKQWEFPTAQPEDYCFDAQVPCGHGIEAVGSEQPHPRKRGDVAFESEYSESTVALPVGSAIAYGDVICASTDAGISCAHTQSGHGFTLSETANEIW</sequence>
<evidence type="ECO:0000256" key="1">
    <source>
        <dbReference type="SAM" id="MobiDB-lite"/>
    </source>
</evidence>
<protein>
    <submittedName>
        <fullName evidence="3">Uncharacterized protein</fullName>
    </submittedName>
</protein>
<organism evidence="3 4">
    <name type="scientific">Microterricola viridarii</name>
    <dbReference type="NCBI Taxonomy" id="412690"/>
    <lineage>
        <taxon>Bacteria</taxon>
        <taxon>Bacillati</taxon>
        <taxon>Actinomycetota</taxon>
        <taxon>Actinomycetes</taxon>
        <taxon>Micrococcales</taxon>
        <taxon>Microbacteriaceae</taxon>
        <taxon>Microterricola</taxon>
    </lineage>
</organism>
<evidence type="ECO:0000256" key="2">
    <source>
        <dbReference type="SAM" id="SignalP"/>
    </source>
</evidence>
<dbReference type="EMBL" id="LT629742">
    <property type="protein sequence ID" value="SDS38770.1"/>
    <property type="molecule type" value="Genomic_DNA"/>
</dbReference>